<evidence type="ECO:0000256" key="1">
    <source>
        <dbReference type="ARBA" id="ARBA00004123"/>
    </source>
</evidence>
<protein>
    <submittedName>
        <fullName evidence="9">GloT</fullName>
    </submittedName>
</protein>
<evidence type="ECO:0000256" key="2">
    <source>
        <dbReference type="ARBA" id="ARBA00023015"/>
    </source>
</evidence>
<dbReference type="CDD" id="cd00265">
    <property type="entry name" value="MADS_MEF2_like"/>
    <property type="match status" value="1"/>
</dbReference>
<dbReference type="GO" id="GO:0000977">
    <property type="term" value="F:RNA polymerase II transcription regulatory region sequence-specific DNA binding"/>
    <property type="evidence" value="ECO:0007669"/>
    <property type="project" value="InterPro"/>
</dbReference>
<keyword evidence="6" id="KW-0175">Coiled coil</keyword>
<evidence type="ECO:0000313" key="9">
    <source>
        <dbReference type="EMBL" id="ANU06256.1"/>
    </source>
</evidence>
<dbReference type="GO" id="GO:0045944">
    <property type="term" value="P:positive regulation of transcription by RNA polymerase II"/>
    <property type="evidence" value="ECO:0007669"/>
    <property type="project" value="InterPro"/>
</dbReference>
<dbReference type="PANTHER" id="PTHR48019">
    <property type="entry name" value="SERUM RESPONSE FACTOR HOMOLOG"/>
    <property type="match status" value="1"/>
</dbReference>
<proteinExistence type="predicted"/>
<feature type="domain" description="K-box" evidence="8">
    <location>
        <begin position="84"/>
        <end position="174"/>
    </location>
</feature>
<dbReference type="SMART" id="SM00432">
    <property type="entry name" value="MADS"/>
    <property type="match status" value="1"/>
</dbReference>
<feature type="coiled-coil region" evidence="6">
    <location>
        <begin position="77"/>
        <end position="111"/>
    </location>
</feature>
<dbReference type="AlphaFoldDB" id="A0A1L2F366"/>
<evidence type="ECO:0000256" key="4">
    <source>
        <dbReference type="ARBA" id="ARBA00023163"/>
    </source>
</evidence>
<name>A0A1L2F366_PRIVE</name>
<dbReference type="InterPro" id="IPR036879">
    <property type="entry name" value="TF_MADSbox_sf"/>
</dbReference>
<dbReference type="Gene3D" id="3.40.1810.10">
    <property type="entry name" value="Transcription factor, MADS-box"/>
    <property type="match status" value="1"/>
</dbReference>
<dbReference type="PROSITE" id="PS50066">
    <property type="entry name" value="MADS_BOX_2"/>
    <property type="match status" value="1"/>
</dbReference>
<organism evidence="9">
    <name type="scientific">Primula veris</name>
    <name type="common">Cowslip</name>
    <dbReference type="NCBI Taxonomy" id="170927"/>
    <lineage>
        <taxon>Eukaryota</taxon>
        <taxon>Viridiplantae</taxon>
        <taxon>Streptophyta</taxon>
        <taxon>Embryophyta</taxon>
        <taxon>Tracheophyta</taxon>
        <taxon>Spermatophyta</taxon>
        <taxon>Magnoliopsida</taxon>
        <taxon>eudicotyledons</taxon>
        <taxon>Gunneridae</taxon>
        <taxon>Pentapetalae</taxon>
        <taxon>asterids</taxon>
        <taxon>Ericales</taxon>
        <taxon>Primulaceae</taxon>
        <taxon>Primula</taxon>
    </lineage>
</organism>
<dbReference type="GO" id="GO:0046983">
    <property type="term" value="F:protein dimerization activity"/>
    <property type="evidence" value="ECO:0007669"/>
    <property type="project" value="InterPro"/>
</dbReference>
<keyword evidence="5" id="KW-0539">Nucleus</keyword>
<dbReference type="InterPro" id="IPR033896">
    <property type="entry name" value="MEF2-like_N"/>
</dbReference>
<sequence>MGRGKVEIKRIENSNIRQVTYSNRRNGILKKAKEISVLCDAQVSLIIFASSGKMHDYCSPNSSLINILDAYQKQSGIRLWDARHENLSNEIERVKKENDNMQIELRYLKGEDIQSLHHKELMSIEDALENGLTRVRERQMEIYRMAKDNFADKERLLEDENKRLGYKFQQVMDMQMPCSYRVQPLQPNLHDQF</sequence>
<dbReference type="GO" id="GO:0003700">
    <property type="term" value="F:DNA-binding transcription factor activity"/>
    <property type="evidence" value="ECO:0007669"/>
    <property type="project" value="InterPro"/>
</dbReference>
<evidence type="ECO:0000259" key="8">
    <source>
        <dbReference type="PROSITE" id="PS51297"/>
    </source>
</evidence>
<dbReference type="InterPro" id="IPR002100">
    <property type="entry name" value="TF_MADSbox"/>
</dbReference>
<dbReference type="Pfam" id="PF00319">
    <property type="entry name" value="SRF-TF"/>
    <property type="match status" value="1"/>
</dbReference>
<dbReference type="GO" id="GO:0005634">
    <property type="term" value="C:nucleus"/>
    <property type="evidence" value="ECO:0007669"/>
    <property type="project" value="UniProtKB-SubCell"/>
</dbReference>
<dbReference type="Pfam" id="PF01486">
    <property type="entry name" value="K-box"/>
    <property type="match status" value="1"/>
</dbReference>
<feature type="domain" description="MADS-box" evidence="7">
    <location>
        <begin position="1"/>
        <end position="61"/>
    </location>
</feature>
<keyword evidence="2" id="KW-0805">Transcription regulation</keyword>
<dbReference type="SUPFAM" id="SSF55455">
    <property type="entry name" value="SRF-like"/>
    <property type="match status" value="1"/>
</dbReference>
<comment type="subcellular location">
    <subcellularLocation>
        <location evidence="1">Nucleus</location>
    </subcellularLocation>
</comment>
<dbReference type="InterPro" id="IPR002487">
    <property type="entry name" value="TF_Kbox"/>
</dbReference>
<keyword evidence="4" id="KW-0804">Transcription</keyword>
<evidence type="ECO:0000259" key="7">
    <source>
        <dbReference type="PROSITE" id="PS50066"/>
    </source>
</evidence>
<reference evidence="9" key="1">
    <citation type="journal article" date="2016" name="Nat. Plants">
        <title>Genetic architecture and evolution of the S locus supergene in Primula vulgaris.</title>
        <authorList>
            <person name="Li J."/>
            <person name="Cocker J.M."/>
            <person name="Wright J."/>
            <person name="Webster M.A."/>
            <person name="McMullan M."/>
            <person name="Dyer S."/>
            <person name="Swarbreck D."/>
            <person name="Caccamo M."/>
            <person name="Oosterhout C.V."/>
            <person name="Gilmartin P.M."/>
        </authorList>
    </citation>
    <scope>NUCLEOTIDE SEQUENCE</scope>
</reference>
<evidence type="ECO:0000256" key="3">
    <source>
        <dbReference type="ARBA" id="ARBA00023125"/>
    </source>
</evidence>
<dbReference type="InterPro" id="IPR050142">
    <property type="entry name" value="MADS-box/MEF2_TF"/>
</dbReference>
<dbReference type="PRINTS" id="PR00404">
    <property type="entry name" value="MADSDOMAIN"/>
</dbReference>
<keyword evidence="3" id="KW-0238">DNA-binding</keyword>
<dbReference type="EMBL" id="KT257674">
    <property type="protein sequence ID" value="ANU06256.1"/>
    <property type="molecule type" value="Genomic_DNA"/>
</dbReference>
<dbReference type="PROSITE" id="PS51297">
    <property type="entry name" value="K_BOX"/>
    <property type="match status" value="1"/>
</dbReference>
<gene>
    <name evidence="9" type="primary">GloT</name>
</gene>
<evidence type="ECO:0000256" key="6">
    <source>
        <dbReference type="SAM" id="Coils"/>
    </source>
</evidence>
<evidence type="ECO:0000256" key="5">
    <source>
        <dbReference type="ARBA" id="ARBA00023242"/>
    </source>
</evidence>
<accession>A0A1L2F366</accession>